<evidence type="ECO:0000256" key="9">
    <source>
        <dbReference type="ARBA" id="ARBA00029447"/>
    </source>
</evidence>
<dbReference type="Gene3D" id="1.10.287.950">
    <property type="entry name" value="Methyl-accepting chemotaxis protein"/>
    <property type="match status" value="1"/>
</dbReference>
<feature type="domain" description="Methyl-accepting transducer" evidence="12">
    <location>
        <begin position="390"/>
        <end position="661"/>
    </location>
</feature>
<dbReference type="GO" id="GO:0005886">
    <property type="term" value="C:plasma membrane"/>
    <property type="evidence" value="ECO:0007669"/>
    <property type="project" value="UniProtKB-SubCell"/>
</dbReference>
<dbReference type="Pfam" id="PF00015">
    <property type="entry name" value="MCPsignal"/>
    <property type="match status" value="1"/>
</dbReference>
<dbReference type="RefSeq" id="WP_283871769.1">
    <property type="nucleotide sequence ID" value="NZ_CP126101.1"/>
</dbReference>
<dbReference type="AlphaFoldDB" id="A0AAX3X1A4"/>
<dbReference type="SUPFAM" id="SSF58104">
    <property type="entry name" value="Methyl-accepting chemotaxis protein (MCP) signaling domain"/>
    <property type="match status" value="1"/>
</dbReference>
<gene>
    <name evidence="14" type="ORF">QNH24_09400</name>
</gene>
<evidence type="ECO:0000256" key="4">
    <source>
        <dbReference type="ARBA" id="ARBA00022500"/>
    </source>
</evidence>
<accession>A0AAX3X1A4</accession>
<sequence length="676" mass="74525">MKKLLGNLRLFAKIGILIPIITIFLGGMSFISYLKASNELGNSIEHEMSLLADDVSNSVENKLHAHNQLIYSAKSAIETADNSMSREQFTRFAEQLLPLNKETYGMGLWLEKDAANGELFGPYAYKDGGNIVYTDVYQDPAYAFHQQEWYKNSLQSNDIIHTEPFYDEALGEMFITFGIQVKNGSTPIGVITGDYVLESIQSIVSEVKIRESGYAFVIDDKGTFLTHPDVKKVNQETVQDYLKIPFEQFAGDKKLIQTMVDGKEYTLQYKQVQGMPWKLILIVPTTELYSEVQAMLYQQIIISIILICVISVIIYLIARYIRQEVRTINGHLGNLATGDLTQRMSISTRDEFGEMAQYYNDSVDALGTMMKQIVAETDTVASTAEELTASVQEVNKSVTEVAVSMQHVAENTSKQQTVSDQLTSVTSVLGEDMHFAVKALDSAVQQSATTSQMASGGSKQIRAFVNEIAELHTQVENSANLISSLKNQSIQIEKMSELISTITDQTNLLSLNAAIEAARAGEAGKGFAVVAGEVKALATQTSLASQDIATVVRTIQEQINEAVSMMEQSRKIAHHGIDSVQQAGSTFDTISSAIEGLKQTIEMTSTNTSNAYEKLHDMTSKVQEICQQAMATNDHTLNVSAITEEQASTMNEMAIASEQLAHLAQDLQEETGKFTI</sequence>
<dbReference type="CDD" id="cd12913">
    <property type="entry name" value="PDC1_MCP_like"/>
    <property type="match status" value="1"/>
</dbReference>
<keyword evidence="3" id="KW-0488">Methylation</keyword>
<dbReference type="GO" id="GO:0007165">
    <property type="term" value="P:signal transduction"/>
    <property type="evidence" value="ECO:0007669"/>
    <property type="project" value="UniProtKB-KW"/>
</dbReference>
<feature type="domain" description="HAMP" evidence="13">
    <location>
        <begin position="319"/>
        <end position="371"/>
    </location>
</feature>
<evidence type="ECO:0000259" key="12">
    <source>
        <dbReference type="PROSITE" id="PS50111"/>
    </source>
</evidence>
<dbReference type="EMBL" id="CP126101">
    <property type="protein sequence ID" value="WHY53429.1"/>
    <property type="molecule type" value="Genomic_DNA"/>
</dbReference>
<dbReference type="PROSITE" id="PS50885">
    <property type="entry name" value="HAMP"/>
    <property type="match status" value="1"/>
</dbReference>
<dbReference type="PROSITE" id="PS50111">
    <property type="entry name" value="CHEMOTAXIS_TRANSDUC_2"/>
    <property type="match status" value="1"/>
</dbReference>
<dbReference type="SUPFAM" id="SSF103190">
    <property type="entry name" value="Sensory domain-like"/>
    <property type="match status" value="1"/>
</dbReference>
<evidence type="ECO:0000256" key="8">
    <source>
        <dbReference type="ARBA" id="ARBA00023224"/>
    </source>
</evidence>
<comment type="similarity">
    <text evidence="9">Belongs to the methyl-accepting chemotaxis (MCP) protein family.</text>
</comment>
<protein>
    <submittedName>
        <fullName evidence="14">Methyl-accepting chemotaxis protein</fullName>
    </submittedName>
</protein>
<evidence type="ECO:0000256" key="2">
    <source>
        <dbReference type="ARBA" id="ARBA00022475"/>
    </source>
</evidence>
<keyword evidence="6 11" id="KW-1133">Transmembrane helix</keyword>
<dbReference type="Pfam" id="PF00672">
    <property type="entry name" value="HAMP"/>
    <property type="match status" value="1"/>
</dbReference>
<dbReference type="CDD" id="cd06225">
    <property type="entry name" value="HAMP"/>
    <property type="match status" value="1"/>
</dbReference>
<dbReference type="CDD" id="cd12912">
    <property type="entry name" value="PDC2_MCP_like"/>
    <property type="match status" value="1"/>
</dbReference>
<dbReference type="InterPro" id="IPR029151">
    <property type="entry name" value="Sensor-like_sf"/>
</dbReference>
<evidence type="ECO:0000256" key="5">
    <source>
        <dbReference type="ARBA" id="ARBA00022692"/>
    </source>
</evidence>
<dbReference type="InterPro" id="IPR003660">
    <property type="entry name" value="HAMP_dom"/>
</dbReference>
<proteinExistence type="inferred from homology"/>
<keyword evidence="5 11" id="KW-0812">Transmembrane</keyword>
<comment type="subcellular location">
    <subcellularLocation>
        <location evidence="1">Cell membrane</location>
        <topology evidence="1">Multi-pass membrane protein</topology>
    </subcellularLocation>
</comment>
<evidence type="ECO:0000256" key="1">
    <source>
        <dbReference type="ARBA" id="ARBA00004651"/>
    </source>
</evidence>
<reference evidence="14" key="1">
    <citation type="submission" date="2023-05" db="EMBL/GenBank/DDBJ databases">
        <title>Comparative genomics of Bacillaceae isolates and their secondary metabolite potential.</title>
        <authorList>
            <person name="Song L."/>
            <person name="Nielsen L.J."/>
            <person name="Mohite O."/>
            <person name="Xu X."/>
            <person name="Weber T."/>
            <person name="Kovacs A.T."/>
        </authorList>
    </citation>
    <scope>NUCLEOTIDE SEQUENCE</scope>
    <source>
        <strain evidence="14">LY1</strain>
    </source>
</reference>
<evidence type="ECO:0000256" key="3">
    <source>
        <dbReference type="ARBA" id="ARBA00022481"/>
    </source>
</evidence>
<dbReference type="Gene3D" id="3.30.450.20">
    <property type="entry name" value="PAS domain"/>
    <property type="match status" value="2"/>
</dbReference>
<dbReference type="SMART" id="SM00283">
    <property type="entry name" value="MA"/>
    <property type="match status" value="1"/>
</dbReference>
<feature type="transmembrane region" description="Helical" evidence="11">
    <location>
        <begin position="296"/>
        <end position="318"/>
    </location>
</feature>
<dbReference type="Proteomes" id="UP001178322">
    <property type="component" value="Chromosome"/>
</dbReference>
<evidence type="ECO:0000259" key="13">
    <source>
        <dbReference type="PROSITE" id="PS50885"/>
    </source>
</evidence>
<dbReference type="PANTHER" id="PTHR32089">
    <property type="entry name" value="METHYL-ACCEPTING CHEMOTAXIS PROTEIN MCPB"/>
    <property type="match status" value="1"/>
</dbReference>
<dbReference type="InterPro" id="IPR033479">
    <property type="entry name" value="dCache_1"/>
</dbReference>
<evidence type="ECO:0000256" key="6">
    <source>
        <dbReference type="ARBA" id="ARBA00022989"/>
    </source>
</evidence>
<keyword evidence="4" id="KW-0145">Chemotaxis</keyword>
<dbReference type="InterPro" id="IPR004089">
    <property type="entry name" value="MCPsignal_dom"/>
</dbReference>
<organism evidence="14 15">
    <name type="scientific">Lysinibacillus pakistanensis</name>
    <dbReference type="NCBI Taxonomy" id="759811"/>
    <lineage>
        <taxon>Bacteria</taxon>
        <taxon>Bacillati</taxon>
        <taxon>Bacillota</taxon>
        <taxon>Bacilli</taxon>
        <taxon>Bacillales</taxon>
        <taxon>Bacillaceae</taxon>
        <taxon>Lysinibacillus</taxon>
    </lineage>
</organism>
<keyword evidence="2" id="KW-1003">Cell membrane</keyword>
<name>A0AAX3X1A4_9BACI</name>
<evidence type="ECO:0000313" key="15">
    <source>
        <dbReference type="Proteomes" id="UP001178322"/>
    </source>
</evidence>
<feature type="transmembrane region" description="Helical" evidence="11">
    <location>
        <begin position="12"/>
        <end position="34"/>
    </location>
</feature>
<keyword evidence="7 11" id="KW-0472">Membrane</keyword>
<dbReference type="SMART" id="SM00304">
    <property type="entry name" value="HAMP"/>
    <property type="match status" value="1"/>
</dbReference>
<dbReference type="Pfam" id="PF02743">
    <property type="entry name" value="dCache_1"/>
    <property type="match status" value="1"/>
</dbReference>
<evidence type="ECO:0000256" key="11">
    <source>
        <dbReference type="SAM" id="Phobius"/>
    </source>
</evidence>
<evidence type="ECO:0000256" key="7">
    <source>
        <dbReference type="ARBA" id="ARBA00023136"/>
    </source>
</evidence>
<dbReference type="PANTHER" id="PTHR32089:SF39">
    <property type="entry name" value="METHYL-ACCEPTING CHEMOTAXIS PROTEIN HLYB"/>
    <property type="match status" value="1"/>
</dbReference>
<evidence type="ECO:0000256" key="10">
    <source>
        <dbReference type="PROSITE-ProRule" id="PRU00284"/>
    </source>
</evidence>
<evidence type="ECO:0000313" key="14">
    <source>
        <dbReference type="EMBL" id="WHY53429.1"/>
    </source>
</evidence>
<dbReference type="GO" id="GO:0006935">
    <property type="term" value="P:chemotaxis"/>
    <property type="evidence" value="ECO:0007669"/>
    <property type="project" value="UniProtKB-KW"/>
</dbReference>
<keyword evidence="8 10" id="KW-0807">Transducer</keyword>